<gene>
    <name evidence="2" type="ORF">ElP_12710</name>
</gene>
<dbReference type="EMBL" id="CP036426">
    <property type="protein sequence ID" value="QDV33400.1"/>
    <property type="molecule type" value="Genomic_DNA"/>
</dbReference>
<sequence precursor="true">MSLRVIRRSLVWMVVLAAPVATNSTTLARSSEAVQEDSRVANSVRLGRIGVTMLFGGISGNLIERDGSTLPPPPPSADTMIAGGSPSVRFHSLDLMRSRSFSGFSYPSPAVDGYTIPTGNGPAPGQYYVDRVVRVEQVENEAQIIAPPIEGPRP</sequence>
<feature type="chain" id="PRO_5021921111" evidence="1">
    <location>
        <begin position="18"/>
        <end position="154"/>
    </location>
</feature>
<reference evidence="2 3" key="1">
    <citation type="submission" date="2019-02" db="EMBL/GenBank/DDBJ databases">
        <title>Deep-cultivation of Planctomycetes and their phenomic and genomic characterization uncovers novel biology.</title>
        <authorList>
            <person name="Wiegand S."/>
            <person name="Jogler M."/>
            <person name="Boedeker C."/>
            <person name="Pinto D."/>
            <person name="Vollmers J."/>
            <person name="Rivas-Marin E."/>
            <person name="Kohn T."/>
            <person name="Peeters S.H."/>
            <person name="Heuer A."/>
            <person name="Rast P."/>
            <person name="Oberbeckmann S."/>
            <person name="Bunk B."/>
            <person name="Jeske O."/>
            <person name="Meyerdierks A."/>
            <person name="Storesund J.E."/>
            <person name="Kallscheuer N."/>
            <person name="Luecker S."/>
            <person name="Lage O.M."/>
            <person name="Pohl T."/>
            <person name="Merkel B.J."/>
            <person name="Hornburger P."/>
            <person name="Mueller R.-W."/>
            <person name="Bruemmer F."/>
            <person name="Labrenz M."/>
            <person name="Spormann A.M."/>
            <person name="Op den Camp H."/>
            <person name="Overmann J."/>
            <person name="Amann R."/>
            <person name="Jetten M.S.M."/>
            <person name="Mascher T."/>
            <person name="Medema M.H."/>
            <person name="Devos D.P."/>
            <person name="Kaster A.-K."/>
            <person name="Ovreas L."/>
            <person name="Rohde M."/>
            <person name="Galperin M.Y."/>
            <person name="Jogler C."/>
        </authorList>
    </citation>
    <scope>NUCLEOTIDE SEQUENCE [LARGE SCALE GENOMIC DNA]</scope>
    <source>
        <strain evidence="2 3">ElP</strain>
    </source>
</reference>
<evidence type="ECO:0000313" key="2">
    <source>
        <dbReference type="EMBL" id="QDV33400.1"/>
    </source>
</evidence>
<organism evidence="2 3">
    <name type="scientific">Tautonia plasticadhaerens</name>
    <dbReference type="NCBI Taxonomy" id="2527974"/>
    <lineage>
        <taxon>Bacteria</taxon>
        <taxon>Pseudomonadati</taxon>
        <taxon>Planctomycetota</taxon>
        <taxon>Planctomycetia</taxon>
        <taxon>Isosphaerales</taxon>
        <taxon>Isosphaeraceae</taxon>
        <taxon>Tautonia</taxon>
    </lineage>
</organism>
<protein>
    <submittedName>
        <fullName evidence="2">Uncharacterized protein</fullName>
    </submittedName>
</protein>
<proteinExistence type="predicted"/>
<keyword evidence="3" id="KW-1185">Reference proteome</keyword>
<dbReference type="KEGG" id="tpla:ElP_12710"/>
<name>A0A518GXT0_9BACT</name>
<dbReference type="AlphaFoldDB" id="A0A518GXT0"/>
<dbReference type="Proteomes" id="UP000317835">
    <property type="component" value="Chromosome"/>
</dbReference>
<feature type="signal peptide" evidence="1">
    <location>
        <begin position="1"/>
        <end position="17"/>
    </location>
</feature>
<keyword evidence="1" id="KW-0732">Signal</keyword>
<evidence type="ECO:0000313" key="3">
    <source>
        <dbReference type="Proteomes" id="UP000317835"/>
    </source>
</evidence>
<accession>A0A518GXT0</accession>
<evidence type="ECO:0000256" key="1">
    <source>
        <dbReference type="SAM" id="SignalP"/>
    </source>
</evidence>
<dbReference type="RefSeq" id="WP_145267786.1">
    <property type="nucleotide sequence ID" value="NZ_CP036426.1"/>
</dbReference>